<dbReference type="AlphaFoldDB" id="U4L993"/>
<proteinExistence type="predicted"/>
<evidence type="ECO:0000313" key="1">
    <source>
        <dbReference type="EMBL" id="CCX10136.1"/>
    </source>
</evidence>
<evidence type="ECO:0008006" key="3">
    <source>
        <dbReference type="Google" id="ProtNLM"/>
    </source>
</evidence>
<organism evidence="1 2">
    <name type="scientific">Pyronema omphalodes (strain CBS 100304)</name>
    <name type="common">Pyronema confluens</name>
    <dbReference type="NCBI Taxonomy" id="1076935"/>
    <lineage>
        <taxon>Eukaryota</taxon>
        <taxon>Fungi</taxon>
        <taxon>Dikarya</taxon>
        <taxon>Ascomycota</taxon>
        <taxon>Pezizomycotina</taxon>
        <taxon>Pezizomycetes</taxon>
        <taxon>Pezizales</taxon>
        <taxon>Pyronemataceae</taxon>
        <taxon>Pyronema</taxon>
    </lineage>
</organism>
<reference evidence="1 2" key="1">
    <citation type="journal article" date="2013" name="PLoS Genet.">
        <title>The genome and development-dependent transcriptomes of Pyronema confluens: a window into fungal evolution.</title>
        <authorList>
            <person name="Traeger S."/>
            <person name="Altegoer F."/>
            <person name="Freitag M."/>
            <person name="Gabaldon T."/>
            <person name="Kempken F."/>
            <person name="Kumar A."/>
            <person name="Marcet-Houben M."/>
            <person name="Poggeler S."/>
            <person name="Stajich J.E."/>
            <person name="Nowrousian M."/>
        </authorList>
    </citation>
    <scope>NUCLEOTIDE SEQUENCE [LARGE SCALE GENOMIC DNA]</scope>
    <source>
        <strain evidence="2">CBS 100304</strain>
        <tissue evidence="1">Vegetative mycelium</tissue>
    </source>
</reference>
<accession>U4L993</accession>
<dbReference type="OrthoDB" id="5313288at2759"/>
<dbReference type="STRING" id="1076935.U4L993"/>
<evidence type="ECO:0000313" key="2">
    <source>
        <dbReference type="Proteomes" id="UP000018144"/>
    </source>
</evidence>
<gene>
    <name evidence="1" type="ORF">PCON_09729</name>
</gene>
<dbReference type="Proteomes" id="UP000018144">
    <property type="component" value="Unassembled WGS sequence"/>
</dbReference>
<protein>
    <recommendedName>
        <fullName evidence="3">F-box domain-containing protein</fullName>
    </recommendedName>
</protein>
<name>U4L993_PYROM</name>
<keyword evidence="2" id="KW-1185">Reference proteome</keyword>
<sequence length="210" mass="24691">MLQEIPLEVLNLIFGHLSPVSLDTKLHPFLDLSITSHALLRAVETYCHHLLTSFKFDFLGNPPYRTSYLRYGISHCRFCHIPTNRHATIIPSIPCCVKCDKQQWPEKIMMELATKMYGLNGRELLEKFKGEKVTRSWGITWIFDEREIKEWVKREHGDVEEFKNRRVRAWNREIEKAGTEVSEARASRPSLLGDVFRELHERNVDPEEEE</sequence>
<dbReference type="EMBL" id="HF935513">
    <property type="protein sequence ID" value="CCX10136.1"/>
    <property type="molecule type" value="Genomic_DNA"/>
</dbReference>